<evidence type="ECO:0000256" key="3">
    <source>
        <dbReference type="ARBA" id="ARBA00022448"/>
    </source>
</evidence>
<sequence length="500" mass="55593">MSEVILEMNQISKSFGAVQALDNVNLTLKKGEVHALMGENGAGKSTLMKILTGIYEKDAGTINYNGREINYKNPKEAMDDGIVIVHQELNMINHLSVAQNIFIGRESMKGIFTDDSDINRKTEELFNRLNMTVNPKEQVGHLTVGKMQMVEIAKAISMNAKIIVFDEPTAALTESEINELFNIIEDLKQKDIGIVYISHRMDEIKRITDRVTVMRDGEYVGTIDTASSTKDEIIDMMVGRVIYEEPKQHSEVSDDAKVVLSVKNLSLGNKVKNLSFDLKQGEILGVSGLMGAGRTEMARLIFGADQKDSGEIYVHDKKVEINQPKDAVENGIGYLSEDRKQYGVVVGMSVENNIVMTNVGNYVSGGLINDKKINETSNKFIKMLGIKTPSAHQLIRNLSGGNQQKVVIAKWLEQDSDILIFDEPTRGIDVGAKSEIYELMTELTKMGKSIIMISSELTEILRMSDRVMVMCEGKKTGEVDISEATQEKILHFATMREAVV</sequence>
<keyword evidence="8 12" id="KW-0067">ATP-binding</keyword>
<dbReference type="PANTHER" id="PTHR43790">
    <property type="entry name" value="CARBOHYDRATE TRANSPORT ATP-BINDING PROTEIN MG119-RELATED"/>
    <property type="match status" value="1"/>
</dbReference>
<evidence type="ECO:0000313" key="12">
    <source>
        <dbReference type="EMBL" id="RSU16112.1"/>
    </source>
</evidence>
<keyword evidence="9" id="KW-1278">Translocase</keyword>
<dbReference type="GO" id="GO:0015749">
    <property type="term" value="P:monosaccharide transmembrane transport"/>
    <property type="evidence" value="ECO:0007669"/>
    <property type="project" value="UniProtKB-ARBA"/>
</dbReference>
<comment type="caution">
    <text evidence="12">The sequence shown here is derived from an EMBL/GenBank/DDBJ whole genome shotgun (WGS) entry which is preliminary data.</text>
</comment>
<dbReference type="Proteomes" id="UP000288028">
    <property type="component" value="Unassembled WGS sequence"/>
</dbReference>
<dbReference type="Pfam" id="PF00005">
    <property type="entry name" value="ABC_tran"/>
    <property type="match status" value="2"/>
</dbReference>
<evidence type="ECO:0000256" key="1">
    <source>
        <dbReference type="ARBA" id="ARBA00004202"/>
    </source>
</evidence>
<dbReference type="FunFam" id="3.40.50.300:FF:000127">
    <property type="entry name" value="Ribose import ATP-binding protein RbsA"/>
    <property type="match status" value="1"/>
</dbReference>
<dbReference type="PROSITE" id="PS00211">
    <property type="entry name" value="ABC_TRANSPORTER_1"/>
    <property type="match status" value="1"/>
</dbReference>
<dbReference type="RefSeq" id="WP_126792184.1">
    <property type="nucleotide sequence ID" value="NZ_CP060720.1"/>
</dbReference>
<reference evidence="12 13" key="1">
    <citation type="submission" date="2017-05" db="EMBL/GenBank/DDBJ databases">
        <title>Vagococcus spp. assemblies.</title>
        <authorList>
            <person name="Gulvik C.A."/>
        </authorList>
    </citation>
    <scope>NUCLEOTIDE SEQUENCE [LARGE SCALE GENOMIC DNA]</scope>
    <source>
        <strain evidence="12 13">SS1714</strain>
    </source>
</reference>
<proteinExistence type="predicted"/>
<dbReference type="InterPro" id="IPR003593">
    <property type="entry name" value="AAA+_ATPase"/>
</dbReference>
<evidence type="ECO:0000256" key="8">
    <source>
        <dbReference type="ARBA" id="ARBA00022840"/>
    </source>
</evidence>
<evidence type="ECO:0000256" key="2">
    <source>
        <dbReference type="ARBA" id="ARBA00004533"/>
    </source>
</evidence>
<evidence type="ECO:0000256" key="6">
    <source>
        <dbReference type="ARBA" id="ARBA00022737"/>
    </source>
</evidence>
<accession>A0A430B713</accession>
<dbReference type="InterPro" id="IPR050107">
    <property type="entry name" value="ABC_carbohydrate_import_ATPase"/>
</dbReference>
<dbReference type="CDD" id="cd03215">
    <property type="entry name" value="ABC_Carb_Monos_II"/>
    <property type="match status" value="1"/>
</dbReference>
<evidence type="ECO:0000256" key="9">
    <source>
        <dbReference type="ARBA" id="ARBA00022967"/>
    </source>
</evidence>
<dbReference type="CDD" id="cd03216">
    <property type="entry name" value="ABC_Carb_Monos_I"/>
    <property type="match status" value="1"/>
</dbReference>
<dbReference type="InterPro" id="IPR017871">
    <property type="entry name" value="ABC_transporter-like_CS"/>
</dbReference>
<dbReference type="Gene3D" id="3.40.50.300">
    <property type="entry name" value="P-loop containing nucleotide triphosphate hydrolases"/>
    <property type="match status" value="2"/>
</dbReference>
<evidence type="ECO:0000256" key="4">
    <source>
        <dbReference type="ARBA" id="ARBA00022475"/>
    </source>
</evidence>
<dbReference type="SUPFAM" id="SSF52540">
    <property type="entry name" value="P-loop containing nucleoside triphosphate hydrolases"/>
    <property type="match status" value="2"/>
</dbReference>
<evidence type="ECO:0000256" key="5">
    <source>
        <dbReference type="ARBA" id="ARBA00022597"/>
    </source>
</evidence>
<dbReference type="OrthoDB" id="9771863at2"/>
<dbReference type="SMART" id="SM00382">
    <property type="entry name" value="AAA"/>
    <property type="match status" value="2"/>
</dbReference>
<evidence type="ECO:0000259" key="11">
    <source>
        <dbReference type="PROSITE" id="PS50893"/>
    </source>
</evidence>
<keyword evidence="6" id="KW-0677">Repeat</keyword>
<evidence type="ECO:0000256" key="7">
    <source>
        <dbReference type="ARBA" id="ARBA00022741"/>
    </source>
</evidence>
<dbReference type="GO" id="GO:0005524">
    <property type="term" value="F:ATP binding"/>
    <property type="evidence" value="ECO:0007669"/>
    <property type="project" value="UniProtKB-KW"/>
</dbReference>
<keyword evidence="3" id="KW-0813">Transport</keyword>
<evidence type="ECO:0000256" key="10">
    <source>
        <dbReference type="ARBA" id="ARBA00023136"/>
    </source>
</evidence>
<dbReference type="AlphaFoldDB" id="A0A430B713"/>
<keyword evidence="10" id="KW-0472">Membrane</keyword>
<feature type="domain" description="ABC transporter" evidence="11">
    <location>
        <begin position="250"/>
        <end position="497"/>
    </location>
</feature>
<gene>
    <name evidence="12" type="ORF">CBF28_03945</name>
</gene>
<dbReference type="InterPro" id="IPR027417">
    <property type="entry name" value="P-loop_NTPase"/>
</dbReference>
<dbReference type="InterPro" id="IPR003439">
    <property type="entry name" value="ABC_transporter-like_ATP-bd"/>
</dbReference>
<dbReference type="EMBL" id="NGKB01000003">
    <property type="protein sequence ID" value="RSU16112.1"/>
    <property type="molecule type" value="Genomic_DNA"/>
</dbReference>
<feature type="domain" description="ABC transporter" evidence="11">
    <location>
        <begin position="6"/>
        <end position="241"/>
    </location>
</feature>
<name>A0A430B713_9ENTE</name>
<evidence type="ECO:0000313" key="13">
    <source>
        <dbReference type="Proteomes" id="UP000288028"/>
    </source>
</evidence>
<keyword evidence="13" id="KW-1185">Reference proteome</keyword>
<dbReference type="GO" id="GO:0016887">
    <property type="term" value="F:ATP hydrolysis activity"/>
    <property type="evidence" value="ECO:0007669"/>
    <property type="project" value="InterPro"/>
</dbReference>
<comment type="subcellular location">
    <subcellularLocation>
        <location evidence="2">Cell inner membrane</location>
    </subcellularLocation>
    <subcellularLocation>
        <location evidence="1">Cell membrane</location>
        <topology evidence="1">Peripheral membrane protein</topology>
    </subcellularLocation>
</comment>
<dbReference type="GeneID" id="95581390"/>
<organism evidence="12 13">
    <name type="scientific">Vagococcus carniphilus</name>
    <dbReference type="NCBI Taxonomy" id="218144"/>
    <lineage>
        <taxon>Bacteria</taxon>
        <taxon>Bacillati</taxon>
        <taxon>Bacillota</taxon>
        <taxon>Bacilli</taxon>
        <taxon>Lactobacillales</taxon>
        <taxon>Enterococcaceae</taxon>
        <taxon>Vagococcus</taxon>
    </lineage>
</organism>
<dbReference type="FunFam" id="3.40.50.300:FF:000126">
    <property type="entry name" value="Galactose/methyl galactoside import ATP-binding protein MglA"/>
    <property type="match status" value="1"/>
</dbReference>
<protein>
    <submittedName>
        <fullName evidence="12">D-xylose ABC transporter ATP-binding protein</fullName>
    </submittedName>
</protein>
<dbReference type="PANTHER" id="PTHR43790:SF3">
    <property type="entry name" value="D-ALLOSE IMPORT ATP-BINDING PROTEIN ALSA-RELATED"/>
    <property type="match status" value="1"/>
</dbReference>
<dbReference type="PROSITE" id="PS50893">
    <property type="entry name" value="ABC_TRANSPORTER_2"/>
    <property type="match status" value="2"/>
</dbReference>
<keyword evidence="5" id="KW-0762">Sugar transport</keyword>
<keyword evidence="7" id="KW-0547">Nucleotide-binding</keyword>
<dbReference type="GO" id="GO:0005886">
    <property type="term" value="C:plasma membrane"/>
    <property type="evidence" value="ECO:0007669"/>
    <property type="project" value="UniProtKB-SubCell"/>
</dbReference>
<keyword evidence="4" id="KW-1003">Cell membrane</keyword>